<dbReference type="PANTHER" id="PTHR47505">
    <property type="entry name" value="DNA UTILIZATION PROTEIN YHGH"/>
    <property type="match status" value="1"/>
</dbReference>
<reference evidence="4" key="1">
    <citation type="submission" date="2018-01" db="EMBL/GenBank/DDBJ databases">
        <authorList>
            <person name="Regsiter A."/>
            <person name="William W."/>
        </authorList>
    </citation>
    <scope>NUCLEOTIDE SEQUENCE</scope>
    <source>
        <strain evidence="4">TRIP AH-1</strain>
    </source>
</reference>
<dbReference type="PANTHER" id="PTHR47505:SF1">
    <property type="entry name" value="DNA UTILIZATION PROTEIN YHGH"/>
    <property type="match status" value="1"/>
</dbReference>
<proteinExistence type="inferred from homology"/>
<gene>
    <name evidence="4" type="ORF">PITCH_A50017</name>
</gene>
<dbReference type="InterPro" id="IPR051910">
    <property type="entry name" value="ComF/GntX_DNA_util-trans"/>
</dbReference>
<evidence type="ECO:0000259" key="3">
    <source>
        <dbReference type="Pfam" id="PF18912"/>
    </source>
</evidence>
<dbReference type="Pfam" id="PF18912">
    <property type="entry name" value="DZR_2"/>
    <property type="match status" value="1"/>
</dbReference>
<dbReference type="EMBL" id="OJIN01000192">
    <property type="protein sequence ID" value="SPD75215.1"/>
    <property type="molecule type" value="Genomic_DNA"/>
</dbReference>
<dbReference type="InterPro" id="IPR029057">
    <property type="entry name" value="PRTase-like"/>
</dbReference>
<evidence type="ECO:0000256" key="1">
    <source>
        <dbReference type="ARBA" id="ARBA00008007"/>
    </source>
</evidence>
<dbReference type="InterPro" id="IPR000836">
    <property type="entry name" value="PRTase_dom"/>
</dbReference>
<dbReference type="AlphaFoldDB" id="A0A445N0G0"/>
<organism evidence="4">
    <name type="scientific">uncultured Desulfobacterium sp</name>
    <dbReference type="NCBI Taxonomy" id="201089"/>
    <lineage>
        <taxon>Bacteria</taxon>
        <taxon>Pseudomonadati</taxon>
        <taxon>Thermodesulfobacteriota</taxon>
        <taxon>Desulfobacteria</taxon>
        <taxon>Desulfobacterales</taxon>
        <taxon>Desulfobacteriaceae</taxon>
        <taxon>Desulfobacterium</taxon>
        <taxon>environmental samples</taxon>
    </lineage>
</organism>
<dbReference type="InterPro" id="IPR044005">
    <property type="entry name" value="DZR_2"/>
</dbReference>
<comment type="similarity">
    <text evidence="1">Belongs to the ComF/GntX family.</text>
</comment>
<dbReference type="CDD" id="cd06223">
    <property type="entry name" value="PRTases_typeI"/>
    <property type="match status" value="1"/>
</dbReference>
<feature type="domain" description="Phosphoribosyltransferase" evidence="2">
    <location>
        <begin position="143"/>
        <end position="239"/>
    </location>
</feature>
<accession>A0A445N0G0</accession>
<feature type="domain" description="Double zinc ribbon" evidence="3">
    <location>
        <begin position="7"/>
        <end position="68"/>
    </location>
</feature>
<dbReference type="Gene3D" id="3.40.50.2020">
    <property type="match status" value="1"/>
</dbReference>
<name>A0A445N0G0_9BACT</name>
<evidence type="ECO:0000259" key="2">
    <source>
        <dbReference type="Pfam" id="PF00156"/>
    </source>
</evidence>
<sequence>MTILDKLIDIIYPPRCHVCHGFIDRAETGPFCKDCYAGFAKLSSPICTVCSTPFASEAQGDHLCEDCLRDRPAYRSAFAAFHYRGTVVKAIHQFKYRAKTYLSESLGRLMAEYAEGISIGSGNLLIMPVPLHPKRLRERGYNQGLLLARRVASHLKAELDFLTLRRARYTAPQAGLKKDERKRNVRGAFKVKDPSVVEDKTILLVDDVSTTGNTLNECARVLMRSGSREVFCLILAKAGDRSVFI</sequence>
<evidence type="ECO:0000313" key="4">
    <source>
        <dbReference type="EMBL" id="SPD75215.1"/>
    </source>
</evidence>
<dbReference type="SUPFAM" id="SSF53271">
    <property type="entry name" value="PRTase-like"/>
    <property type="match status" value="1"/>
</dbReference>
<protein>
    <submittedName>
        <fullName evidence="4">ComF family protein</fullName>
    </submittedName>
</protein>
<dbReference type="Pfam" id="PF00156">
    <property type="entry name" value="Pribosyltran"/>
    <property type="match status" value="1"/>
</dbReference>